<evidence type="ECO:0000256" key="3">
    <source>
        <dbReference type="SAM" id="Phobius"/>
    </source>
</evidence>
<dbReference type="Gene3D" id="2.40.420.20">
    <property type="match status" value="1"/>
</dbReference>
<dbReference type="PANTHER" id="PTHR30438:SF2">
    <property type="entry name" value="MEMBRANE PROTEIN"/>
    <property type="match status" value="1"/>
</dbReference>
<dbReference type="Proteomes" id="UP000316213">
    <property type="component" value="Unassembled WGS sequence"/>
</dbReference>
<dbReference type="Pfam" id="PF25917">
    <property type="entry name" value="BSH_RND"/>
    <property type="match status" value="1"/>
</dbReference>
<keyword evidence="6" id="KW-1185">Reference proteome</keyword>
<evidence type="ECO:0000313" key="5">
    <source>
        <dbReference type="EMBL" id="TWT91352.1"/>
    </source>
</evidence>
<dbReference type="Gene3D" id="2.40.30.170">
    <property type="match status" value="1"/>
</dbReference>
<evidence type="ECO:0000256" key="1">
    <source>
        <dbReference type="SAM" id="Coils"/>
    </source>
</evidence>
<name>A0A5C5ZUZ6_9BACT</name>
<keyword evidence="3" id="KW-0812">Transmembrane</keyword>
<feature type="transmembrane region" description="Helical" evidence="3">
    <location>
        <begin position="31"/>
        <end position="49"/>
    </location>
</feature>
<accession>A0A5C5ZUZ6</accession>
<protein>
    <submittedName>
        <fullName evidence="5">Toluene efflux pump periplasmic linker protein TtgG</fullName>
    </submittedName>
</protein>
<keyword evidence="1" id="KW-0175">Coiled coil</keyword>
<dbReference type="PANTHER" id="PTHR30438">
    <property type="entry name" value="36 KDA ANTIGEN-RELATED"/>
    <property type="match status" value="1"/>
</dbReference>
<reference evidence="5 6" key="1">
    <citation type="submission" date="2019-02" db="EMBL/GenBank/DDBJ databases">
        <title>Deep-cultivation of Planctomycetes and their phenomic and genomic characterization uncovers novel biology.</title>
        <authorList>
            <person name="Wiegand S."/>
            <person name="Jogler M."/>
            <person name="Boedeker C."/>
            <person name="Pinto D."/>
            <person name="Vollmers J."/>
            <person name="Rivas-Marin E."/>
            <person name="Kohn T."/>
            <person name="Peeters S.H."/>
            <person name="Heuer A."/>
            <person name="Rast P."/>
            <person name="Oberbeckmann S."/>
            <person name="Bunk B."/>
            <person name="Jeske O."/>
            <person name="Meyerdierks A."/>
            <person name="Storesund J.E."/>
            <person name="Kallscheuer N."/>
            <person name="Luecker S."/>
            <person name="Lage O.M."/>
            <person name="Pohl T."/>
            <person name="Merkel B.J."/>
            <person name="Hornburger P."/>
            <person name="Mueller R.-W."/>
            <person name="Bruemmer F."/>
            <person name="Labrenz M."/>
            <person name="Spormann A.M."/>
            <person name="Op Den Camp H."/>
            <person name="Overmann J."/>
            <person name="Amann R."/>
            <person name="Jetten M.S.M."/>
            <person name="Mascher T."/>
            <person name="Medema M.H."/>
            <person name="Devos D.P."/>
            <person name="Kaster A.-K."/>
            <person name="Ovreas L."/>
            <person name="Rohde M."/>
            <person name="Galperin M.Y."/>
            <person name="Jogler C."/>
        </authorList>
    </citation>
    <scope>NUCLEOTIDE SEQUENCE [LARGE SCALE GENOMIC DNA]</scope>
    <source>
        <strain evidence="5 6">Pla100</strain>
    </source>
</reference>
<feature type="domain" description="Multidrug resistance protein MdtA-like barrel-sandwich hybrid" evidence="4">
    <location>
        <begin position="113"/>
        <end position="294"/>
    </location>
</feature>
<feature type="coiled-coil region" evidence="1">
    <location>
        <begin position="171"/>
        <end position="236"/>
    </location>
</feature>
<dbReference type="GO" id="GO:0005886">
    <property type="term" value="C:plasma membrane"/>
    <property type="evidence" value="ECO:0007669"/>
    <property type="project" value="TreeGrafter"/>
</dbReference>
<keyword evidence="3" id="KW-1133">Transmembrane helix</keyword>
<evidence type="ECO:0000259" key="4">
    <source>
        <dbReference type="Pfam" id="PF25917"/>
    </source>
</evidence>
<organism evidence="5 6">
    <name type="scientific">Neorhodopirellula pilleata</name>
    <dbReference type="NCBI Taxonomy" id="2714738"/>
    <lineage>
        <taxon>Bacteria</taxon>
        <taxon>Pseudomonadati</taxon>
        <taxon>Planctomycetota</taxon>
        <taxon>Planctomycetia</taxon>
        <taxon>Pirellulales</taxon>
        <taxon>Pirellulaceae</taxon>
        <taxon>Neorhodopirellula</taxon>
    </lineage>
</organism>
<dbReference type="AlphaFoldDB" id="A0A5C5ZUZ6"/>
<dbReference type="PRINTS" id="PR01490">
    <property type="entry name" value="RTXTOXIND"/>
</dbReference>
<dbReference type="OrthoDB" id="266524at2"/>
<gene>
    <name evidence="5" type="primary">ttgG</name>
    <name evidence="5" type="ORF">Pla100_52000</name>
</gene>
<feature type="region of interest" description="Disordered" evidence="2">
    <location>
        <begin position="1"/>
        <end position="21"/>
    </location>
</feature>
<sequence length="500" mass="54217">MSQSGTSPTTVTSDTSGVNNARKTSRVNRSWLWMIALSVLGISVAAMGIREFRARSASLTTANADEHSDANVSRPHTDVSVTPAGTLSAPQLFQSFRGEIRPRRESSLAIRRAGILAEIMVHEGDRVRLGDVLARLDTSDLDVREQLADAEVDAAEAAVTEAVRGPRYQTLRASAARVRQLKAQLSAAQSRWERQQKLDVRNSGTAQELDDARFASEELQARLEAAVAELDELNEGTRVEQIDAAKAQRRVAIAARQQVDVDRRDSQILAPYDGVIANRYFDEGAMLSPGQPVLRILETDPIEARFGVPAGVADTMSIGDSLTVVIGENQATARIVRMQPQVDEITRTRAIDVQLDPSTNQSPAIGGVLVGQTASLQIPATNSTTAHFSDTEGAGNIPFWLPTESLVKSSRGLWSIYVAVRQSDRGIDLAEIERREVRIVRTTGQLTLVQGMLRSGELVVTDGAHRIGPGVAVRVHVDPVDRIVEQPLASQHVCAPESLQ</sequence>
<dbReference type="EMBL" id="SJPM01000015">
    <property type="protein sequence ID" value="TWT91352.1"/>
    <property type="molecule type" value="Genomic_DNA"/>
</dbReference>
<dbReference type="InterPro" id="IPR058625">
    <property type="entry name" value="MdtA-like_BSH"/>
</dbReference>
<feature type="region of interest" description="Disordered" evidence="2">
    <location>
        <begin position="61"/>
        <end position="84"/>
    </location>
</feature>
<evidence type="ECO:0000313" key="6">
    <source>
        <dbReference type="Proteomes" id="UP000316213"/>
    </source>
</evidence>
<comment type="caution">
    <text evidence="5">The sequence shown here is derived from an EMBL/GenBank/DDBJ whole genome shotgun (WGS) entry which is preliminary data.</text>
</comment>
<keyword evidence="3" id="KW-0472">Membrane</keyword>
<dbReference type="Gene3D" id="1.10.287.470">
    <property type="entry name" value="Helix hairpin bin"/>
    <property type="match status" value="1"/>
</dbReference>
<dbReference type="Gene3D" id="2.40.50.100">
    <property type="match status" value="1"/>
</dbReference>
<evidence type="ECO:0000256" key="2">
    <source>
        <dbReference type="SAM" id="MobiDB-lite"/>
    </source>
</evidence>
<dbReference type="SUPFAM" id="SSF111369">
    <property type="entry name" value="HlyD-like secretion proteins"/>
    <property type="match status" value="2"/>
</dbReference>
<proteinExistence type="predicted"/>